<organism evidence="2 3">
    <name type="scientific">Planococcus shenhongbingii</name>
    <dbReference type="NCBI Taxonomy" id="3058398"/>
    <lineage>
        <taxon>Bacteria</taxon>
        <taxon>Bacillati</taxon>
        <taxon>Bacillota</taxon>
        <taxon>Bacilli</taxon>
        <taxon>Bacillales</taxon>
        <taxon>Caryophanaceae</taxon>
        <taxon>Planococcus</taxon>
    </lineage>
</organism>
<evidence type="ECO:0000256" key="1">
    <source>
        <dbReference type="SAM" id="Phobius"/>
    </source>
</evidence>
<proteinExistence type="predicted"/>
<dbReference type="RefSeq" id="WP_301854537.1">
    <property type="nucleotide sequence ID" value="NZ_JAUJWU010000001.1"/>
</dbReference>
<keyword evidence="1" id="KW-0812">Transmembrane</keyword>
<feature type="transmembrane region" description="Helical" evidence="1">
    <location>
        <begin position="28"/>
        <end position="48"/>
    </location>
</feature>
<gene>
    <name evidence="2" type="ORF">QWY13_00615</name>
</gene>
<accession>A0ABT8N7W3</accession>
<feature type="transmembrane region" description="Helical" evidence="1">
    <location>
        <begin position="110"/>
        <end position="132"/>
    </location>
</feature>
<keyword evidence="1" id="KW-1133">Transmembrane helix</keyword>
<comment type="caution">
    <text evidence="2">The sequence shown here is derived from an EMBL/GenBank/DDBJ whole genome shotgun (WGS) entry which is preliminary data.</text>
</comment>
<dbReference type="Proteomes" id="UP001172142">
    <property type="component" value="Unassembled WGS sequence"/>
</dbReference>
<feature type="transmembrane region" description="Helical" evidence="1">
    <location>
        <begin position="54"/>
        <end position="71"/>
    </location>
</feature>
<sequence>MKEPDDKAEKLEKKLIDTNILQANSDMLIIFIGFAVILLGFLSAIIGIPKEMTIGASLAGLFFALSDLMVIGEKVSKFKIRFYIFSFMMGAISFVFVPAFLMVNQNFGELIIPFTDFFGLVALGVVLMSIGYRIQVAKEKQLNEIYSLIDDFLNEMKE</sequence>
<evidence type="ECO:0000313" key="3">
    <source>
        <dbReference type="Proteomes" id="UP001172142"/>
    </source>
</evidence>
<dbReference type="EMBL" id="JAUJWU010000001">
    <property type="protein sequence ID" value="MDN7243973.1"/>
    <property type="molecule type" value="Genomic_DNA"/>
</dbReference>
<evidence type="ECO:0000313" key="2">
    <source>
        <dbReference type="EMBL" id="MDN7243973.1"/>
    </source>
</evidence>
<keyword evidence="1" id="KW-0472">Membrane</keyword>
<name>A0ABT8N7W3_9BACL</name>
<feature type="transmembrane region" description="Helical" evidence="1">
    <location>
        <begin position="83"/>
        <end position="104"/>
    </location>
</feature>
<protein>
    <submittedName>
        <fullName evidence="2">Uncharacterized protein</fullName>
    </submittedName>
</protein>
<reference evidence="2 3" key="1">
    <citation type="submission" date="2023-07" db="EMBL/GenBank/DDBJ databases">
        <title>Novel species in genus Planococcus.</title>
        <authorList>
            <person name="Ning S."/>
        </authorList>
    </citation>
    <scope>NUCLEOTIDE SEQUENCE [LARGE SCALE GENOMIC DNA]</scope>
    <source>
        <strain evidence="2 3">N017</strain>
    </source>
</reference>
<keyword evidence="3" id="KW-1185">Reference proteome</keyword>